<accession>A0A9W7BLM0</accession>
<dbReference type="InterPro" id="IPR036691">
    <property type="entry name" value="Endo/exonu/phosph_ase_sf"/>
</dbReference>
<comment type="caution">
    <text evidence="2">The sequence shown here is derived from an EMBL/GenBank/DDBJ whole genome shotgun (WGS) entry which is preliminary data.</text>
</comment>
<dbReference type="Proteomes" id="UP001165085">
    <property type="component" value="Unassembled WGS sequence"/>
</dbReference>
<dbReference type="GO" id="GO:0009100">
    <property type="term" value="P:glycoprotein metabolic process"/>
    <property type="evidence" value="ECO:0007669"/>
    <property type="project" value="UniProtKB-ARBA"/>
</dbReference>
<name>A0A9W7BLM0_9STRA</name>
<dbReference type="SUPFAM" id="SSF56219">
    <property type="entry name" value="DNase I-like"/>
    <property type="match status" value="1"/>
</dbReference>
<organism evidence="2 3">
    <name type="scientific">Triparma strigata</name>
    <dbReference type="NCBI Taxonomy" id="1606541"/>
    <lineage>
        <taxon>Eukaryota</taxon>
        <taxon>Sar</taxon>
        <taxon>Stramenopiles</taxon>
        <taxon>Ochrophyta</taxon>
        <taxon>Bolidophyceae</taxon>
        <taxon>Parmales</taxon>
        <taxon>Triparmaceae</taxon>
        <taxon>Triparma</taxon>
    </lineage>
</organism>
<dbReference type="Pfam" id="PF04991">
    <property type="entry name" value="LicD"/>
    <property type="match status" value="1"/>
</dbReference>
<feature type="domain" description="LicD/FKTN/FKRP nucleotidyltransferase" evidence="1">
    <location>
        <begin position="181"/>
        <end position="208"/>
    </location>
</feature>
<reference evidence="3" key="1">
    <citation type="journal article" date="2023" name="Commun. Biol.">
        <title>Genome analysis of Parmales, the sister group of diatoms, reveals the evolutionary specialization of diatoms from phago-mixotrophs to photoautotrophs.</title>
        <authorList>
            <person name="Ban H."/>
            <person name="Sato S."/>
            <person name="Yoshikawa S."/>
            <person name="Yamada K."/>
            <person name="Nakamura Y."/>
            <person name="Ichinomiya M."/>
            <person name="Sato N."/>
            <person name="Blanc-Mathieu R."/>
            <person name="Endo H."/>
            <person name="Kuwata A."/>
            <person name="Ogata H."/>
        </authorList>
    </citation>
    <scope>NUCLEOTIDE SEQUENCE [LARGE SCALE GENOMIC DNA]</scope>
    <source>
        <strain evidence="3">NIES 3701</strain>
    </source>
</reference>
<gene>
    <name evidence="2" type="ORF">TrST_g8409</name>
</gene>
<dbReference type="Gene3D" id="3.60.10.10">
    <property type="entry name" value="Endonuclease/exonuclease/phosphatase"/>
    <property type="match status" value="1"/>
</dbReference>
<proteinExistence type="predicted"/>
<evidence type="ECO:0000259" key="1">
    <source>
        <dbReference type="Pfam" id="PF04991"/>
    </source>
</evidence>
<evidence type="ECO:0000313" key="2">
    <source>
        <dbReference type="EMBL" id="GMH93506.1"/>
    </source>
</evidence>
<dbReference type="AlphaFoldDB" id="A0A9W7BLM0"/>
<sequence length="693" mass="77035">MPANRGRNMQAALAIAALCALSLMSTMYIGQGIILSDQNDQVTLEGSVGAINVEQDMKHEKLNDQANLLEGSVDFPQPKPSPTSDPQVTQKNILTDKTTENNPLNEFLDAIELGWGSSARPSWLEELCPEVVNHFDRFPSFTDFGIDENYVQVPIQSTLYVTKLVCTFKILKSVVASLNAHIYLHAGSHLGAVIHGQPIPWDDDADAFVDYARMDDILVKCQAGMAVHPDATMFCYKGFNAIKVWIESNVGHKRTIQDPKKPWDSPFIDTFLYRYNSTSEKVVEVNPDGKPMLQAYAFADYFPTQPYYFGGIYVLGPQPGIVKKRYKLDVCRISTFNHRLEQGAQRDNTSLDCERLIKRFPFVKDLNWSSNKITNGNSTQNIFPTYAASVAPLTSTSIEQRTEWRERTAAEGQELTQNLPNLDNIEIDNTISPLDECIADTAGLKVVEFNAERGRWWLESSSLLKDADVIILNEMDIGMARSDQQHTTRLLAHFLGMNYAWGLEFVELTQGDKGDRAFNSQSFPDLNGLHGNAFLTKCKISEPVLFRNEIGEYFSDKKNGINANGLEKRLGGRMGLFGRIVVDGSPVVIGSVHKLNGFRKEIKDYIGSSFAIIGGNQVESFCGDVGLKSIVSNERTNTWPATCSIFGTGRGDWICSDLVELGVEKTILPCINGFGFDILLSDHALTSAVFLVN</sequence>
<protein>
    <recommendedName>
        <fullName evidence="1">LicD/FKTN/FKRP nucleotidyltransferase domain-containing protein</fullName>
    </recommendedName>
</protein>
<evidence type="ECO:0000313" key="3">
    <source>
        <dbReference type="Proteomes" id="UP001165085"/>
    </source>
</evidence>
<dbReference type="EMBL" id="BRXY01000414">
    <property type="protein sequence ID" value="GMH93506.1"/>
    <property type="molecule type" value="Genomic_DNA"/>
</dbReference>
<keyword evidence="3" id="KW-1185">Reference proteome</keyword>
<dbReference type="InterPro" id="IPR007074">
    <property type="entry name" value="LicD/FKTN/FKRP_NTP_transf"/>
</dbReference>
<dbReference type="OrthoDB" id="444255at2759"/>